<keyword evidence="2" id="KW-0547">Nucleotide-binding</keyword>
<keyword evidence="1" id="KW-0808">Transferase</keyword>
<feature type="transmembrane region" description="Helical" evidence="6">
    <location>
        <begin position="349"/>
        <end position="368"/>
    </location>
</feature>
<evidence type="ECO:0000256" key="6">
    <source>
        <dbReference type="SAM" id="Phobius"/>
    </source>
</evidence>
<dbReference type="InterPro" id="IPR000719">
    <property type="entry name" value="Prot_kinase_dom"/>
</dbReference>
<name>A0ABT4SUQ2_9ACTN</name>
<dbReference type="Gene3D" id="1.10.510.10">
    <property type="entry name" value="Transferase(Phosphotransferase) domain 1"/>
    <property type="match status" value="1"/>
</dbReference>
<dbReference type="Pfam" id="PF00069">
    <property type="entry name" value="Pkinase"/>
    <property type="match status" value="1"/>
</dbReference>
<accession>A0ABT4SUQ2</accession>
<evidence type="ECO:0000313" key="8">
    <source>
        <dbReference type="EMBL" id="MDA0641001.1"/>
    </source>
</evidence>
<dbReference type="PANTHER" id="PTHR43289:SF34">
    <property type="entry name" value="SERINE_THREONINE-PROTEIN KINASE YBDM-RELATED"/>
    <property type="match status" value="1"/>
</dbReference>
<feature type="domain" description="Protein kinase" evidence="7">
    <location>
        <begin position="15"/>
        <end position="263"/>
    </location>
</feature>
<dbReference type="Gene3D" id="3.30.200.20">
    <property type="entry name" value="Phosphorylase Kinase, domain 1"/>
    <property type="match status" value="1"/>
</dbReference>
<organism evidence="8 9">
    <name type="scientific">Nonomuraea ferruginea</name>
    <dbReference type="NCBI Taxonomy" id="46174"/>
    <lineage>
        <taxon>Bacteria</taxon>
        <taxon>Bacillati</taxon>
        <taxon>Actinomycetota</taxon>
        <taxon>Actinomycetes</taxon>
        <taxon>Streptosporangiales</taxon>
        <taxon>Streptosporangiaceae</taxon>
        <taxon>Nonomuraea</taxon>
    </lineage>
</organism>
<evidence type="ECO:0000259" key="7">
    <source>
        <dbReference type="PROSITE" id="PS50011"/>
    </source>
</evidence>
<dbReference type="PROSITE" id="PS50011">
    <property type="entry name" value="PROTEIN_KINASE_DOM"/>
    <property type="match status" value="1"/>
</dbReference>
<keyword evidence="6" id="KW-0472">Membrane</keyword>
<dbReference type="CDD" id="cd14014">
    <property type="entry name" value="STKc_PknB_like"/>
    <property type="match status" value="1"/>
</dbReference>
<comment type="caution">
    <text evidence="8">The sequence shown here is derived from an EMBL/GenBank/DDBJ whole genome shotgun (WGS) entry which is preliminary data.</text>
</comment>
<evidence type="ECO:0000256" key="5">
    <source>
        <dbReference type="SAM" id="MobiDB-lite"/>
    </source>
</evidence>
<sequence>MSELRADDPRLLGAYRLSARLGQGGQGVVYLGHTGQGAQVAVKLLHASLSADPAVRRRFLAEVEAVRRVAPFCTAQLLDADLEGDRPYLVSEYVDGVSLREHIAEQGPRTGGSLHRLAIGTATALGAIHRAGVVHRDFKPGNVLLSLDGPRVIDFGVSRLMDGTATTGKIPVGTPSYLAPERIKGEPAGPPADLYAWALTVAFTATGRHAFTAATVQEVMARILYGKPALGTLSGPLRAIVDACLAPEPGDRPDAEEVLRRLLGQDATGDVLTSGAMAALGAASGPVPPGGTRPVPSDDAGTDGPATVAWRVPLTGRHELTGSRALARLVDTAAPVRQARPVKRRLAKWPVVAAALLAACAVAAFVLWPQGEGRAGRWTGSATHPSAGRVFPVDIRLDDGGESSMRWGADLHCSGILRPVGDLVYELLHVAGTACHPGTLRMRPIGDSGQMVITVTRQGEEEVTYSGKVARSS</sequence>
<keyword evidence="4" id="KW-0067">ATP-binding</keyword>
<dbReference type="PROSITE" id="PS00108">
    <property type="entry name" value="PROTEIN_KINASE_ST"/>
    <property type="match status" value="1"/>
</dbReference>
<dbReference type="InterPro" id="IPR011009">
    <property type="entry name" value="Kinase-like_dom_sf"/>
</dbReference>
<dbReference type="InterPro" id="IPR008271">
    <property type="entry name" value="Ser/Thr_kinase_AS"/>
</dbReference>
<keyword evidence="9" id="KW-1185">Reference proteome</keyword>
<evidence type="ECO:0000256" key="3">
    <source>
        <dbReference type="ARBA" id="ARBA00022777"/>
    </source>
</evidence>
<dbReference type="GO" id="GO:0016301">
    <property type="term" value="F:kinase activity"/>
    <property type="evidence" value="ECO:0007669"/>
    <property type="project" value="UniProtKB-KW"/>
</dbReference>
<evidence type="ECO:0000256" key="1">
    <source>
        <dbReference type="ARBA" id="ARBA00022679"/>
    </source>
</evidence>
<keyword evidence="6" id="KW-0812">Transmembrane</keyword>
<keyword evidence="3 8" id="KW-0418">Kinase</keyword>
<proteinExistence type="predicted"/>
<evidence type="ECO:0000256" key="2">
    <source>
        <dbReference type="ARBA" id="ARBA00022741"/>
    </source>
</evidence>
<protein>
    <submittedName>
        <fullName evidence="8">Serine/threonine-protein kinase</fullName>
    </submittedName>
</protein>
<reference evidence="8 9" key="1">
    <citation type="submission" date="2022-11" db="EMBL/GenBank/DDBJ databases">
        <title>Nonomuraea corallina sp. nov., a new species of the genus Nonomuraea isolated from sea side sediment in Thai sea.</title>
        <authorList>
            <person name="Ngamcharungchit C."/>
            <person name="Matsumoto A."/>
            <person name="Suriyachadkun C."/>
            <person name="Panbangred W."/>
            <person name="Inahashi Y."/>
            <person name="Intra B."/>
        </authorList>
    </citation>
    <scope>NUCLEOTIDE SEQUENCE [LARGE SCALE GENOMIC DNA]</scope>
    <source>
        <strain evidence="8 9">DSM 43553</strain>
    </source>
</reference>
<gene>
    <name evidence="8" type="ORF">OUY24_10265</name>
</gene>
<dbReference type="Proteomes" id="UP001212498">
    <property type="component" value="Unassembled WGS sequence"/>
</dbReference>
<evidence type="ECO:0000256" key="4">
    <source>
        <dbReference type="ARBA" id="ARBA00022840"/>
    </source>
</evidence>
<keyword evidence="6" id="KW-1133">Transmembrane helix</keyword>
<evidence type="ECO:0000313" key="9">
    <source>
        <dbReference type="Proteomes" id="UP001212498"/>
    </source>
</evidence>
<dbReference type="EMBL" id="JAPNUD010000019">
    <property type="protein sequence ID" value="MDA0641001.1"/>
    <property type="molecule type" value="Genomic_DNA"/>
</dbReference>
<feature type="region of interest" description="Disordered" evidence="5">
    <location>
        <begin position="282"/>
        <end position="303"/>
    </location>
</feature>
<dbReference type="RefSeq" id="WP_271276032.1">
    <property type="nucleotide sequence ID" value="NZ_BAABFD010000025.1"/>
</dbReference>
<dbReference type="PANTHER" id="PTHR43289">
    <property type="entry name" value="MITOGEN-ACTIVATED PROTEIN KINASE KINASE KINASE 20-RELATED"/>
    <property type="match status" value="1"/>
</dbReference>
<dbReference type="SUPFAM" id="SSF56112">
    <property type="entry name" value="Protein kinase-like (PK-like)"/>
    <property type="match status" value="1"/>
</dbReference>